<dbReference type="EMBL" id="CP036275">
    <property type="protein sequence ID" value="QDU36320.1"/>
    <property type="molecule type" value="Genomic_DNA"/>
</dbReference>
<proteinExistence type="predicted"/>
<evidence type="ECO:0000256" key="6">
    <source>
        <dbReference type="ARBA" id="ARBA00022840"/>
    </source>
</evidence>
<evidence type="ECO:0000256" key="2">
    <source>
        <dbReference type="ARBA" id="ARBA00022527"/>
    </source>
</evidence>
<keyword evidence="6 7" id="KW-0067">ATP-binding</keyword>
<keyword evidence="9" id="KW-0812">Transmembrane</keyword>
<dbReference type="PANTHER" id="PTHR43289:SF6">
    <property type="entry name" value="SERINE_THREONINE-PROTEIN KINASE NEKL-3"/>
    <property type="match status" value="1"/>
</dbReference>
<evidence type="ECO:0000313" key="12">
    <source>
        <dbReference type="Proteomes" id="UP000320496"/>
    </source>
</evidence>
<dbReference type="Pfam" id="PF00069">
    <property type="entry name" value="Pkinase"/>
    <property type="match status" value="1"/>
</dbReference>
<dbReference type="InterPro" id="IPR000719">
    <property type="entry name" value="Prot_kinase_dom"/>
</dbReference>
<evidence type="ECO:0000259" key="10">
    <source>
        <dbReference type="PROSITE" id="PS50011"/>
    </source>
</evidence>
<feature type="region of interest" description="Disordered" evidence="8">
    <location>
        <begin position="1"/>
        <end position="44"/>
    </location>
</feature>
<dbReference type="GO" id="GO:0005524">
    <property type="term" value="F:ATP binding"/>
    <property type="evidence" value="ECO:0007669"/>
    <property type="project" value="UniProtKB-UniRule"/>
</dbReference>
<accession>A0A517Z1F7</accession>
<evidence type="ECO:0000256" key="8">
    <source>
        <dbReference type="SAM" id="MobiDB-lite"/>
    </source>
</evidence>
<dbReference type="InterPro" id="IPR011009">
    <property type="entry name" value="Kinase-like_dom_sf"/>
</dbReference>
<dbReference type="SMART" id="SM00220">
    <property type="entry name" value="S_TKc"/>
    <property type="match status" value="1"/>
</dbReference>
<sequence>MPDKPPTSDPDIGGETTPMPPDGVESVPAADDSTGSDDPKRSTGEMLGEFKLLRRLGQGGMAEVWLAEQTSLHRNVALKLLRHELTVDETYIKRFETEAKAAAGLNHPNIVQVYVVGSDRGQHFIAQEYVQGQTLRTLLRKKGPLEVPLALHLIRQVAAALQAASERGIVHRDIKPENIMITKKGEAKVADFGLAQLTLSSEPLNLTQEGITMGTPLYMSPEQVNGKSLDSRSDLYSFGVTCYHMLTGRPPYQGETAVSVAVQHLQGDAEPLNTVRPDLPQPLCQLVQRMMQRDPDERYQSPAAVLDDVRTLIKALKNQQPLDEITLSGESRATQKAVTRPSGLSWWMIALAVVLVIGCSAALGWLQRPGIPDQSQVSSTPAVNELESAREQYLHAMFLGDDEEAWLAVQAYFPDEKLWVDRSREQLALLYLKDPRRYEDARRILERMESRRREDESYYAKARAGLAALLAYQGNLTQARTILSASQVTFRKHLTGSWRDLVDETRRMIDESSDG</sequence>
<dbReference type="Gene3D" id="1.10.510.10">
    <property type="entry name" value="Transferase(Phosphotransferase) domain 1"/>
    <property type="match status" value="1"/>
</dbReference>
<keyword evidence="5 11" id="KW-0418">Kinase</keyword>
<evidence type="ECO:0000313" key="11">
    <source>
        <dbReference type="EMBL" id="QDU36320.1"/>
    </source>
</evidence>
<dbReference type="InterPro" id="IPR008271">
    <property type="entry name" value="Ser/Thr_kinase_AS"/>
</dbReference>
<evidence type="ECO:0000256" key="5">
    <source>
        <dbReference type="ARBA" id="ARBA00022777"/>
    </source>
</evidence>
<dbReference type="AlphaFoldDB" id="A0A517Z1F7"/>
<evidence type="ECO:0000256" key="1">
    <source>
        <dbReference type="ARBA" id="ARBA00012513"/>
    </source>
</evidence>
<organism evidence="11 12">
    <name type="scientific">Maioricimonas rarisocia</name>
    <dbReference type="NCBI Taxonomy" id="2528026"/>
    <lineage>
        <taxon>Bacteria</taxon>
        <taxon>Pseudomonadati</taxon>
        <taxon>Planctomycetota</taxon>
        <taxon>Planctomycetia</taxon>
        <taxon>Planctomycetales</taxon>
        <taxon>Planctomycetaceae</taxon>
        <taxon>Maioricimonas</taxon>
    </lineage>
</organism>
<dbReference type="Gene3D" id="3.30.200.20">
    <property type="entry name" value="Phosphorylase Kinase, domain 1"/>
    <property type="match status" value="1"/>
</dbReference>
<gene>
    <name evidence="11" type="primary">prkC_2</name>
    <name evidence="11" type="ORF">Mal4_06050</name>
</gene>
<dbReference type="GO" id="GO:0004674">
    <property type="term" value="F:protein serine/threonine kinase activity"/>
    <property type="evidence" value="ECO:0007669"/>
    <property type="project" value="UniProtKB-KW"/>
</dbReference>
<dbReference type="PROSITE" id="PS00108">
    <property type="entry name" value="PROTEIN_KINASE_ST"/>
    <property type="match status" value="1"/>
</dbReference>
<evidence type="ECO:0000256" key="9">
    <source>
        <dbReference type="SAM" id="Phobius"/>
    </source>
</evidence>
<dbReference type="RefSeq" id="WP_145366997.1">
    <property type="nucleotide sequence ID" value="NZ_CP036275.1"/>
</dbReference>
<feature type="domain" description="Protein kinase" evidence="10">
    <location>
        <begin position="50"/>
        <end position="313"/>
    </location>
</feature>
<reference evidence="11 12" key="1">
    <citation type="submission" date="2019-02" db="EMBL/GenBank/DDBJ databases">
        <title>Deep-cultivation of Planctomycetes and their phenomic and genomic characterization uncovers novel biology.</title>
        <authorList>
            <person name="Wiegand S."/>
            <person name="Jogler M."/>
            <person name="Boedeker C."/>
            <person name="Pinto D."/>
            <person name="Vollmers J."/>
            <person name="Rivas-Marin E."/>
            <person name="Kohn T."/>
            <person name="Peeters S.H."/>
            <person name="Heuer A."/>
            <person name="Rast P."/>
            <person name="Oberbeckmann S."/>
            <person name="Bunk B."/>
            <person name="Jeske O."/>
            <person name="Meyerdierks A."/>
            <person name="Storesund J.E."/>
            <person name="Kallscheuer N."/>
            <person name="Luecker S."/>
            <person name="Lage O.M."/>
            <person name="Pohl T."/>
            <person name="Merkel B.J."/>
            <person name="Hornburger P."/>
            <person name="Mueller R.-W."/>
            <person name="Bruemmer F."/>
            <person name="Labrenz M."/>
            <person name="Spormann A.M."/>
            <person name="Op den Camp H."/>
            <person name="Overmann J."/>
            <person name="Amann R."/>
            <person name="Jetten M.S.M."/>
            <person name="Mascher T."/>
            <person name="Medema M.H."/>
            <person name="Devos D.P."/>
            <person name="Kaster A.-K."/>
            <person name="Ovreas L."/>
            <person name="Rohde M."/>
            <person name="Galperin M.Y."/>
            <person name="Jogler C."/>
        </authorList>
    </citation>
    <scope>NUCLEOTIDE SEQUENCE [LARGE SCALE GENOMIC DNA]</scope>
    <source>
        <strain evidence="11 12">Mal4</strain>
    </source>
</reference>
<dbReference type="PROSITE" id="PS00107">
    <property type="entry name" value="PROTEIN_KINASE_ATP"/>
    <property type="match status" value="1"/>
</dbReference>
<dbReference type="InterPro" id="IPR017441">
    <property type="entry name" value="Protein_kinase_ATP_BS"/>
</dbReference>
<dbReference type="Proteomes" id="UP000320496">
    <property type="component" value="Chromosome"/>
</dbReference>
<evidence type="ECO:0000256" key="7">
    <source>
        <dbReference type="PROSITE-ProRule" id="PRU10141"/>
    </source>
</evidence>
<dbReference type="OrthoDB" id="6111975at2"/>
<dbReference type="EC" id="2.7.11.1" evidence="1"/>
<dbReference type="FunFam" id="1.10.510.10:FF:000021">
    <property type="entry name" value="Serine/threonine protein kinase"/>
    <property type="match status" value="1"/>
</dbReference>
<keyword evidence="4 7" id="KW-0547">Nucleotide-binding</keyword>
<evidence type="ECO:0000256" key="4">
    <source>
        <dbReference type="ARBA" id="ARBA00022741"/>
    </source>
</evidence>
<feature type="binding site" evidence="7">
    <location>
        <position position="79"/>
    </location>
    <ligand>
        <name>ATP</name>
        <dbReference type="ChEBI" id="CHEBI:30616"/>
    </ligand>
</feature>
<keyword evidence="12" id="KW-1185">Reference proteome</keyword>
<keyword evidence="3 11" id="KW-0808">Transferase</keyword>
<feature type="transmembrane region" description="Helical" evidence="9">
    <location>
        <begin position="344"/>
        <end position="366"/>
    </location>
</feature>
<dbReference type="PROSITE" id="PS50011">
    <property type="entry name" value="PROTEIN_KINASE_DOM"/>
    <property type="match status" value="1"/>
</dbReference>
<dbReference type="PANTHER" id="PTHR43289">
    <property type="entry name" value="MITOGEN-ACTIVATED PROTEIN KINASE KINASE KINASE 20-RELATED"/>
    <property type="match status" value="1"/>
</dbReference>
<protein>
    <recommendedName>
        <fullName evidence="1">non-specific serine/threonine protein kinase</fullName>
        <ecNumber evidence="1">2.7.11.1</ecNumber>
    </recommendedName>
</protein>
<dbReference type="CDD" id="cd14014">
    <property type="entry name" value="STKc_PknB_like"/>
    <property type="match status" value="1"/>
</dbReference>
<keyword evidence="9" id="KW-0472">Membrane</keyword>
<dbReference type="KEGG" id="mri:Mal4_06050"/>
<evidence type="ECO:0000256" key="3">
    <source>
        <dbReference type="ARBA" id="ARBA00022679"/>
    </source>
</evidence>
<name>A0A517Z1F7_9PLAN</name>
<keyword evidence="2" id="KW-0723">Serine/threonine-protein kinase</keyword>
<dbReference type="SUPFAM" id="SSF56112">
    <property type="entry name" value="Protein kinase-like (PK-like)"/>
    <property type="match status" value="1"/>
</dbReference>
<keyword evidence="9" id="KW-1133">Transmembrane helix</keyword>